<name>A0A133XFA0_9RHOO</name>
<comment type="caution">
    <text evidence="7">The sequence shown here is derived from an EMBL/GenBank/DDBJ whole genome shotgun (WGS) entry which is preliminary data.</text>
</comment>
<dbReference type="InterPro" id="IPR052211">
    <property type="entry name" value="Cpx_auxiliary_protein"/>
</dbReference>
<dbReference type="GO" id="GO:0030288">
    <property type="term" value="C:outer membrane-bounded periplasmic space"/>
    <property type="evidence" value="ECO:0007669"/>
    <property type="project" value="TreeGrafter"/>
</dbReference>
<proteinExistence type="inferred from homology"/>
<feature type="chain" id="PRO_5007459580" description="Periplasmic heavy metal sensor" evidence="6">
    <location>
        <begin position="29"/>
        <end position="174"/>
    </location>
</feature>
<dbReference type="EMBL" id="LODL01000035">
    <property type="protein sequence ID" value="KXB29604.1"/>
    <property type="molecule type" value="Genomic_DNA"/>
</dbReference>
<keyword evidence="3 6" id="KW-0732">Signal</keyword>
<evidence type="ECO:0000256" key="2">
    <source>
        <dbReference type="ARBA" id="ARBA00008441"/>
    </source>
</evidence>
<evidence type="ECO:0000256" key="3">
    <source>
        <dbReference type="ARBA" id="ARBA00022729"/>
    </source>
</evidence>
<dbReference type="RefSeq" id="WP_066885549.1">
    <property type="nucleotide sequence ID" value="NZ_LODL01000035.1"/>
</dbReference>
<dbReference type="STRING" id="281362.AT959_16820"/>
<comment type="similarity">
    <text evidence="2">Belongs to the CpxP/Spy family.</text>
</comment>
<dbReference type="Proteomes" id="UP000070186">
    <property type="component" value="Unassembled WGS sequence"/>
</dbReference>
<feature type="compositionally biased region" description="Basic and acidic residues" evidence="5">
    <location>
        <begin position="149"/>
        <end position="166"/>
    </location>
</feature>
<evidence type="ECO:0008006" key="9">
    <source>
        <dbReference type="Google" id="ProtNLM"/>
    </source>
</evidence>
<accession>A0A133XFA0</accession>
<keyword evidence="8" id="KW-1185">Reference proteome</keyword>
<evidence type="ECO:0000313" key="8">
    <source>
        <dbReference type="Proteomes" id="UP000070186"/>
    </source>
</evidence>
<dbReference type="InterPro" id="IPR012899">
    <property type="entry name" value="LTXXQ"/>
</dbReference>
<dbReference type="PANTHER" id="PTHR38102">
    <property type="entry name" value="PERIPLASMIC CHAPERONE SPY"/>
    <property type="match status" value="1"/>
</dbReference>
<dbReference type="AlphaFoldDB" id="A0A133XFA0"/>
<evidence type="ECO:0000313" key="7">
    <source>
        <dbReference type="EMBL" id="KXB29604.1"/>
    </source>
</evidence>
<organism evidence="7 8">
    <name type="scientific">Dechloromonas denitrificans</name>
    <dbReference type="NCBI Taxonomy" id="281362"/>
    <lineage>
        <taxon>Bacteria</taxon>
        <taxon>Pseudomonadati</taxon>
        <taxon>Pseudomonadota</taxon>
        <taxon>Betaproteobacteria</taxon>
        <taxon>Rhodocyclales</taxon>
        <taxon>Azonexaceae</taxon>
        <taxon>Dechloromonas</taxon>
    </lineage>
</organism>
<protein>
    <recommendedName>
        <fullName evidence="9">Periplasmic heavy metal sensor</fullName>
    </recommendedName>
</protein>
<evidence type="ECO:0000256" key="4">
    <source>
        <dbReference type="ARBA" id="ARBA00022764"/>
    </source>
</evidence>
<gene>
    <name evidence="7" type="ORF">AT959_16820</name>
</gene>
<comment type="subcellular location">
    <subcellularLocation>
        <location evidence="1">Periplasm</location>
    </subcellularLocation>
</comment>
<dbReference type="GO" id="GO:0051082">
    <property type="term" value="F:unfolded protein binding"/>
    <property type="evidence" value="ECO:0007669"/>
    <property type="project" value="TreeGrafter"/>
</dbReference>
<keyword evidence="4" id="KW-0574">Periplasm</keyword>
<sequence length="174" mass="18780">MTNISPSHIKRFLAAAGLALAIPLTVAANPGDHRQPGDCSGMEARAALGKRGGEMGPHYLRSLNLSEAQRDKVFEIKHGQAPLMRDKAKAQQKVEDDLRKLAAAPDYSEAKARTLGEAFGKSVAEMALARAKADRQIFEILTPEQRQQLAERKPGDDAPPRGRGGEGRTPPPAR</sequence>
<reference evidence="7 8" key="1">
    <citation type="submission" date="2015-12" db="EMBL/GenBank/DDBJ databases">
        <title>Nitrous oxide reduction kinetics distinguish bacteria harboring typical versus atypical NosZ.</title>
        <authorList>
            <person name="Yoon S."/>
            <person name="Nissen S."/>
            <person name="Park D."/>
            <person name="Sanford R.A."/>
            <person name="Loeffler F.E."/>
        </authorList>
    </citation>
    <scope>NUCLEOTIDE SEQUENCE [LARGE SCALE GENOMIC DNA]</scope>
    <source>
        <strain evidence="7 8">ATCC BAA-841</strain>
    </source>
</reference>
<dbReference type="PANTHER" id="PTHR38102:SF1">
    <property type="entry name" value="PERIPLASMIC CHAPERONE SPY"/>
    <property type="match status" value="1"/>
</dbReference>
<evidence type="ECO:0000256" key="5">
    <source>
        <dbReference type="SAM" id="MobiDB-lite"/>
    </source>
</evidence>
<dbReference type="Pfam" id="PF07813">
    <property type="entry name" value="LTXXQ"/>
    <property type="match status" value="1"/>
</dbReference>
<dbReference type="Gene3D" id="1.20.120.1490">
    <property type="match status" value="1"/>
</dbReference>
<dbReference type="CDD" id="cd09916">
    <property type="entry name" value="CpxP_like"/>
    <property type="match status" value="1"/>
</dbReference>
<evidence type="ECO:0000256" key="6">
    <source>
        <dbReference type="SAM" id="SignalP"/>
    </source>
</evidence>
<feature type="signal peptide" evidence="6">
    <location>
        <begin position="1"/>
        <end position="28"/>
    </location>
</feature>
<evidence type="ECO:0000256" key="1">
    <source>
        <dbReference type="ARBA" id="ARBA00004418"/>
    </source>
</evidence>
<feature type="region of interest" description="Disordered" evidence="5">
    <location>
        <begin position="142"/>
        <end position="174"/>
    </location>
</feature>